<evidence type="ECO:0000313" key="2">
    <source>
        <dbReference type="Proteomes" id="UP000578686"/>
    </source>
</evidence>
<gene>
    <name evidence="1" type="ORF">HCN56_12525</name>
</gene>
<reference evidence="1 2" key="1">
    <citation type="submission" date="2020-03" db="EMBL/GenBank/DDBJ databases">
        <title>Draft genome of Streptomyces sp. ventii, isolated from the Axial Seamount in the Pacific Ocean, and resequencing of the two type strains Streptomyces lonarensis strain NCL 716 and Streptomyces bohaiensis strain 11A07.</title>
        <authorList>
            <person name="Loughran R.M."/>
            <person name="Pfannmuller K.M."/>
            <person name="Wasson B.J."/>
            <person name="Deadmond M.C."/>
            <person name="Paddock B.E."/>
            <person name="Koyack M.J."/>
            <person name="Gallegos D.A."/>
            <person name="Mitchell E.A."/>
            <person name="Ushijima B."/>
            <person name="Saw J.H."/>
            <person name="Mcphail K.L."/>
            <person name="Videau P."/>
        </authorList>
    </citation>
    <scope>NUCLEOTIDE SEQUENCE [LARGE SCALE GENOMIC DNA]</scope>
    <source>
        <strain evidence="1 2">NCL716</strain>
    </source>
</reference>
<proteinExistence type="predicted"/>
<name>A0A7X6D1F9_9ACTN</name>
<sequence length="81" mass="9156">MYEEISFANSDREAVESAAQELFNHVKRLGVRLDDIDVVDPCDVCRRPEYQVHLGRLTADEVVTLNTALAELVAERGSRRP</sequence>
<dbReference type="AlphaFoldDB" id="A0A7X6D1F9"/>
<protein>
    <submittedName>
        <fullName evidence="1">Uncharacterized protein</fullName>
    </submittedName>
</protein>
<comment type="caution">
    <text evidence="1">The sequence shown here is derived from an EMBL/GenBank/DDBJ whole genome shotgun (WGS) entry which is preliminary data.</text>
</comment>
<dbReference type="EMBL" id="JAAVJD010000080">
    <property type="protein sequence ID" value="NJQ06387.1"/>
    <property type="molecule type" value="Genomic_DNA"/>
</dbReference>
<dbReference type="Proteomes" id="UP000578686">
    <property type="component" value="Unassembled WGS sequence"/>
</dbReference>
<keyword evidence="2" id="KW-1185">Reference proteome</keyword>
<organism evidence="1 2">
    <name type="scientific">Streptomyces lonarensis</name>
    <dbReference type="NCBI Taxonomy" id="700599"/>
    <lineage>
        <taxon>Bacteria</taxon>
        <taxon>Bacillati</taxon>
        <taxon>Actinomycetota</taxon>
        <taxon>Actinomycetes</taxon>
        <taxon>Kitasatosporales</taxon>
        <taxon>Streptomycetaceae</taxon>
        <taxon>Streptomyces</taxon>
    </lineage>
</organism>
<accession>A0A7X6D1F9</accession>
<dbReference type="RefSeq" id="WP_167970423.1">
    <property type="nucleotide sequence ID" value="NZ_BHZG01000240.1"/>
</dbReference>
<evidence type="ECO:0000313" key="1">
    <source>
        <dbReference type="EMBL" id="NJQ06387.1"/>
    </source>
</evidence>